<gene>
    <name evidence="8" type="ORF">C8D91_2484</name>
</gene>
<protein>
    <submittedName>
        <fullName evidence="8">RNA polymerase sigma factor (Sigma-70 family)</fullName>
    </submittedName>
</protein>
<evidence type="ECO:0000256" key="4">
    <source>
        <dbReference type="ARBA" id="ARBA00023125"/>
    </source>
</evidence>
<evidence type="ECO:0000313" key="8">
    <source>
        <dbReference type="EMBL" id="TDR17426.1"/>
    </source>
</evidence>
<dbReference type="RefSeq" id="WP_133566537.1">
    <property type="nucleotide sequence ID" value="NZ_NIHB01000002.1"/>
</dbReference>
<dbReference type="Pfam" id="PF08281">
    <property type="entry name" value="Sigma70_r4_2"/>
    <property type="match status" value="1"/>
</dbReference>
<feature type="domain" description="RNA polymerase sigma-70 region 2" evidence="6">
    <location>
        <begin position="11"/>
        <end position="71"/>
    </location>
</feature>
<dbReference type="InterPro" id="IPR039425">
    <property type="entry name" value="RNA_pol_sigma-70-like"/>
</dbReference>
<dbReference type="InterPro" id="IPR014284">
    <property type="entry name" value="RNA_pol_sigma-70_dom"/>
</dbReference>
<dbReference type="InterPro" id="IPR013249">
    <property type="entry name" value="RNA_pol_sigma70_r4_t2"/>
</dbReference>
<proteinExistence type="inferred from homology"/>
<keyword evidence="5" id="KW-0804">Transcription</keyword>
<organism evidence="8 9">
    <name type="scientific">Marinicella litoralis</name>
    <dbReference type="NCBI Taxonomy" id="644220"/>
    <lineage>
        <taxon>Bacteria</taxon>
        <taxon>Pseudomonadati</taxon>
        <taxon>Pseudomonadota</taxon>
        <taxon>Gammaproteobacteria</taxon>
        <taxon>Lysobacterales</taxon>
        <taxon>Marinicellaceae</taxon>
        <taxon>Marinicella</taxon>
    </lineage>
</organism>
<dbReference type="AlphaFoldDB" id="A0A4R6XDP5"/>
<evidence type="ECO:0000256" key="5">
    <source>
        <dbReference type="ARBA" id="ARBA00023163"/>
    </source>
</evidence>
<evidence type="ECO:0000256" key="2">
    <source>
        <dbReference type="ARBA" id="ARBA00023015"/>
    </source>
</evidence>
<dbReference type="Gene3D" id="1.10.10.10">
    <property type="entry name" value="Winged helix-like DNA-binding domain superfamily/Winged helix DNA-binding domain"/>
    <property type="match status" value="1"/>
</dbReference>
<dbReference type="InterPro" id="IPR007627">
    <property type="entry name" value="RNA_pol_sigma70_r2"/>
</dbReference>
<dbReference type="Gene3D" id="1.10.1740.10">
    <property type="match status" value="1"/>
</dbReference>
<sequence length="186" mass="21741">MFNHFFDFYFPRLYRFSLVRVDGDKELTKDLVQETLFLAIKNIKQYRGEASLMSWLCQINRSQISLYFKKNNIKQTVRVSDLPEVQEIFDNIKSEIKDHPDKQYETSKLHEIISSTLDNLPNGYGDLLEMKYLDKLSVNEIAADLSLSVTSVQSKLARARESFKIVITRILGDQTRFFLNPEESSQ</sequence>
<dbReference type="NCBIfam" id="TIGR02937">
    <property type="entry name" value="sigma70-ECF"/>
    <property type="match status" value="1"/>
</dbReference>
<keyword evidence="2" id="KW-0805">Transcription regulation</keyword>
<evidence type="ECO:0000256" key="1">
    <source>
        <dbReference type="ARBA" id="ARBA00010641"/>
    </source>
</evidence>
<evidence type="ECO:0000256" key="3">
    <source>
        <dbReference type="ARBA" id="ARBA00023082"/>
    </source>
</evidence>
<reference evidence="8 9" key="1">
    <citation type="submission" date="2019-03" db="EMBL/GenBank/DDBJ databases">
        <title>Genomic Encyclopedia of Type Strains, Phase IV (KMG-IV): sequencing the most valuable type-strain genomes for metagenomic binning, comparative biology and taxonomic classification.</title>
        <authorList>
            <person name="Goeker M."/>
        </authorList>
    </citation>
    <scope>NUCLEOTIDE SEQUENCE [LARGE SCALE GENOMIC DNA]</scope>
    <source>
        <strain evidence="8 9">DSM 25488</strain>
    </source>
</reference>
<name>A0A4R6XDP5_9GAMM</name>
<dbReference type="SUPFAM" id="SSF88659">
    <property type="entry name" value="Sigma3 and sigma4 domains of RNA polymerase sigma factors"/>
    <property type="match status" value="1"/>
</dbReference>
<dbReference type="Proteomes" id="UP000295724">
    <property type="component" value="Unassembled WGS sequence"/>
</dbReference>
<keyword evidence="3" id="KW-0731">Sigma factor</keyword>
<dbReference type="Pfam" id="PF04542">
    <property type="entry name" value="Sigma70_r2"/>
    <property type="match status" value="1"/>
</dbReference>
<dbReference type="GO" id="GO:0006352">
    <property type="term" value="P:DNA-templated transcription initiation"/>
    <property type="evidence" value="ECO:0007669"/>
    <property type="project" value="InterPro"/>
</dbReference>
<evidence type="ECO:0000259" key="7">
    <source>
        <dbReference type="Pfam" id="PF08281"/>
    </source>
</evidence>
<evidence type="ECO:0000259" key="6">
    <source>
        <dbReference type="Pfam" id="PF04542"/>
    </source>
</evidence>
<dbReference type="SUPFAM" id="SSF88946">
    <property type="entry name" value="Sigma2 domain of RNA polymerase sigma factors"/>
    <property type="match status" value="1"/>
</dbReference>
<dbReference type="InterPro" id="IPR013324">
    <property type="entry name" value="RNA_pol_sigma_r3/r4-like"/>
</dbReference>
<dbReference type="OrthoDB" id="9782108at2"/>
<dbReference type="PANTHER" id="PTHR43133:SF8">
    <property type="entry name" value="RNA POLYMERASE SIGMA FACTOR HI_1459-RELATED"/>
    <property type="match status" value="1"/>
</dbReference>
<evidence type="ECO:0000313" key="9">
    <source>
        <dbReference type="Proteomes" id="UP000295724"/>
    </source>
</evidence>
<keyword evidence="4" id="KW-0238">DNA-binding</keyword>
<dbReference type="EMBL" id="SNZB01000006">
    <property type="protein sequence ID" value="TDR17426.1"/>
    <property type="molecule type" value="Genomic_DNA"/>
</dbReference>
<feature type="domain" description="RNA polymerase sigma factor 70 region 4 type 2" evidence="7">
    <location>
        <begin position="111"/>
        <end position="161"/>
    </location>
</feature>
<dbReference type="InterPro" id="IPR013325">
    <property type="entry name" value="RNA_pol_sigma_r2"/>
</dbReference>
<dbReference type="PANTHER" id="PTHR43133">
    <property type="entry name" value="RNA POLYMERASE ECF-TYPE SIGMA FACTO"/>
    <property type="match status" value="1"/>
</dbReference>
<comment type="similarity">
    <text evidence="1">Belongs to the sigma-70 factor family. ECF subfamily.</text>
</comment>
<dbReference type="InterPro" id="IPR036388">
    <property type="entry name" value="WH-like_DNA-bd_sf"/>
</dbReference>
<comment type="caution">
    <text evidence="8">The sequence shown here is derived from an EMBL/GenBank/DDBJ whole genome shotgun (WGS) entry which is preliminary data.</text>
</comment>
<dbReference type="GO" id="GO:0016987">
    <property type="term" value="F:sigma factor activity"/>
    <property type="evidence" value="ECO:0007669"/>
    <property type="project" value="UniProtKB-KW"/>
</dbReference>
<accession>A0A4R6XDP5</accession>
<dbReference type="GO" id="GO:0003677">
    <property type="term" value="F:DNA binding"/>
    <property type="evidence" value="ECO:0007669"/>
    <property type="project" value="UniProtKB-KW"/>
</dbReference>
<keyword evidence="9" id="KW-1185">Reference proteome</keyword>